<evidence type="ECO:0000313" key="2">
    <source>
        <dbReference type="EMBL" id="WZU62284.1"/>
    </source>
</evidence>
<feature type="transmembrane region" description="Helical" evidence="1">
    <location>
        <begin position="162"/>
        <end position="185"/>
    </location>
</feature>
<feature type="transmembrane region" description="Helical" evidence="1">
    <location>
        <begin position="404"/>
        <end position="428"/>
    </location>
</feature>
<protein>
    <submittedName>
        <fullName evidence="2">Oligosaccharide repeat unit polymerase</fullName>
    </submittedName>
</protein>
<keyword evidence="1" id="KW-0472">Membrane</keyword>
<dbReference type="KEGG" id="yag:AABB28_10210"/>
<name>A0AAN0LZA4_9RHOB</name>
<proteinExistence type="predicted"/>
<gene>
    <name evidence="2" type="ORF">AABB28_10210</name>
</gene>
<feature type="transmembrane region" description="Helical" evidence="1">
    <location>
        <begin position="6"/>
        <end position="21"/>
    </location>
</feature>
<dbReference type="AlphaFoldDB" id="A0AAN0LZA4"/>
<accession>A0AAN0LZA4</accession>
<dbReference type="EMBL" id="CP151762">
    <property type="protein sequence ID" value="WZU62284.1"/>
    <property type="molecule type" value="Genomic_DNA"/>
</dbReference>
<feature type="transmembrane region" description="Helical" evidence="1">
    <location>
        <begin position="115"/>
        <end position="135"/>
    </location>
</feature>
<dbReference type="Proteomes" id="UP001451782">
    <property type="component" value="Chromosome"/>
</dbReference>
<feature type="transmembrane region" description="Helical" evidence="1">
    <location>
        <begin position="242"/>
        <end position="260"/>
    </location>
</feature>
<feature type="transmembrane region" description="Helical" evidence="1">
    <location>
        <begin position="219"/>
        <end position="237"/>
    </location>
</feature>
<feature type="transmembrane region" description="Helical" evidence="1">
    <location>
        <begin position="73"/>
        <end position="92"/>
    </location>
</feature>
<evidence type="ECO:0000313" key="3">
    <source>
        <dbReference type="Proteomes" id="UP001451782"/>
    </source>
</evidence>
<keyword evidence="3" id="KW-1185">Reference proteome</keyword>
<feature type="transmembrane region" description="Helical" evidence="1">
    <location>
        <begin position="192"/>
        <end position="213"/>
    </location>
</feature>
<feature type="transmembrane region" description="Helical" evidence="1">
    <location>
        <begin position="349"/>
        <end position="368"/>
    </location>
</feature>
<evidence type="ECO:0000256" key="1">
    <source>
        <dbReference type="SAM" id="Phobius"/>
    </source>
</evidence>
<organism evidence="2 3">
    <name type="scientific">Yoonia algicola</name>
    <dbReference type="NCBI Taxonomy" id="3137368"/>
    <lineage>
        <taxon>Bacteria</taxon>
        <taxon>Pseudomonadati</taxon>
        <taxon>Pseudomonadota</taxon>
        <taxon>Alphaproteobacteria</taxon>
        <taxon>Rhodobacterales</taxon>
        <taxon>Paracoccaceae</taxon>
        <taxon>Yoonia</taxon>
    </lineage>
</organism>
<sequence>MENLLIIFLALMCTAIPFWMGERYGMVRLVSPMHLLAYFCAFGFLIKVAVYGADPALAFYGRYISTAGAMPRGALYLAAFILLTCLGYRMALRPLEPAPAIREIRIIAGGLVRQGWLFAAAFGVAGLTFALMLQARGLSVFSTDLLTAFNQDKQINVNRDGVGATLAGIKILFVVPKCAFVMLLAQGVVRRAPWLLLQAGILALLLVLIALVSGDRFELVELLVFGCATYLIVGGAMGLRGLLWMVTGGACVFFMAAYMTTLRGLDAGLLEQIVGSTYFLDINASVMVTDQVRPASYLLGESYGWWTFGWVPRALWLDKPAIDLGIFLKRDVMGVATGGAFNVTGPGEAFMNFGWAGALVGFVLGWIYRRAEVALLAPRHCLRFGSFYLYPLLLYPFVQATLHSSFSGFVVAAAVQAVLIAAMIALFVPRLRTRRMRAPKYVGMAHV</sequence>
<keyword evidence="1" id="KW-1133">Transmembrane helix</keyword>
<feature type="transmembrane region" description="Helical" evidence="1">
    <location>
        <begin position="33"/>
        <end position="53"/>
    </location>
</feature>
<keyword evidence="1" id="KW-0812">Transmembrane</keyword>
<feature type="transmembrane region" description="Helical" evidence="1">
    <location>
        <begin position="380"/>
        <end position="398"/>
    </location>
</feature>
<reference evidence="2 3" key="1">
    <citation type="submission" date="2024-04" db="EMBL/GenBank/DDBJ databases">
        <title>Phylogenomic analyses of a clade within the roseobacter group suggest taxonomic reassignments of species of the genera Aestuariivita, Citreicella, Loktanella, Nautella, Pelagibaca, Ruegeria, Thalassobius, Thiobacimonas and Tropicibacter, and the proposal o.</title>
        <authorList>
            <person name="Jeon C.O."/>
        </authorList>
    </citation>
    <scope>NUCLEOTIDE SEQUENCE [LARGE SCALE GENOMIC DNA]</scope>
    <source>
        <strain evidence="2 3">G8-12</strain>
    </source>
</reference>
<dbReference type="RefSeq" id="WP_342068692.1">
    <property type="nucleotide sequence ID" value="NZ_CP151762.1"/>
</dbReference>